<organism evidence="4 5">
    <name type="scientific">Maribacter arenosus</name>
    <dbReference type="NCBI Taxonomy" id="1854708"/>
    <lineage>
        <taxon>Bacteria</taxon>
        <taxon>Pseudomonadati</taxon>
        <taxon>Bacteroidota</taxon>
        <taxon>Flavobacteriia</taxon>
        <taxon>Flavobacteriales</taxon>
        <taxon>Flavobacteriaceae</taxon>
        <taxon>Maribacter</taxon>
    </lineage>
</organism>
<accession>A0ABR7VEA5</accession>
<gene>
    <name evidence="4" type="ORF">HPE63_14930</name>
</gene>
<dbReference type="InterPro" id="IPR056798">
    <property type="entry name" value="ADH_Fe_C"/>
</dbReference>
<keyword evidence="1" id="KW-0560">Oxidoreductase</keyword>
<sequence length="375" mass="41517">MELKNKTKTINTFPGQEVQYKNFPMVPRVVFGKGSFDALGSILMSKRKHSDAPFIFLVDDVFEGKELVGRIPAIFNDLIIFISADEEPKTEQVDVLVQKVKDDSMEPPSGIVGIGGGTVMDLAKAVAIMLNNEGSSSVYQGWDLVKKPSIYHVGIPTISGTGAEVSRTTVLLGPEKKLGINSDYTTFDQVVLDPDLTYGVSKNQWFYTGMDCFIHCVESLNGTYLNAFSQSYGEKAFELCKEVFLDDLSPCESRDKLMMASWHGGMSIAYSQVGVAHALSYGLSYLLGVKHGLGNCLVFQHLEEFYPEGVAMFNTIREKHEIRLPEGICANLSDGEFNTMITVALSMEPLWENALGKQWRTSITPAKLKSIYQKI</sequence>
<protein>
    <submittedName>
        <fullName evidence="4">Iron-containing alcohol dehydrogenase</fullName>
    </submittedName>
</protein>
<dbReference type="Gene3D" id="1.20.1090.10">
    <property type="entry name" value="Dehydroquinate synthase-like - alpha domain"/>
    <property type="match status" value="1"/>
</dbReference>
<name>A0ABR7VEA5_9FLAO</name>
<evidence type="ECO:0000313" key="4">
    <source>
        <dbReference type="EMBL" id="MBD0851974.1"/>
    </source>
</evidence>
<dbReference type="InterPro" id="IPR001670">
    <property type="entry name" value="ADH_Fe/GldA"/>
</dbReference>
<dbReference type="InterPro" id="IPR039697">
    <property type="entry name" value="Alcohol_dehydrogenase_Fe"/>
</dbReference>
<evidence type="ECO:0000259" key="2">
    <source>
        <dbReference type="Pfam" id="PF00465"/>
    </source>
</evidence>
<comment type="caution">
    <text evidence="4">The sequence shown here is derived from an EMBL/GenBank/DDBJ whole genome shotgun (WGS) entry which is preliminary data.</text>
</comment>
<evidence type="ECO:0000259" key="3">
    <source>
        <dbReference type="Pfam" id="PF25137"/>
    </source>
</evidence>
<feature type="domain" description="Alcohol dehydrogenase iron-type/glycerol dehydrogenase GldA" evidence="2">
    <location>
        <begin position="28"/>
        <end position="194"/>
    </location>
</feature>
<feature type="domain" description="Fe-containing alcohol dehydrogenase-like C-terminal" evidence="3">
    <location>
        <begin position="207"/>
        <end position="307"/>
    </location>
</feature>
<dbReference type="PANTHER" id="PTHR11496:SF104">
    <property type="entry name" value="3-DEOXY-ALPHA-D-MANNO-OCTULOSONATE 8-OXIDASE"/>
    <property type="match status" value="1"/>
</dbReference>
<keyword evidence="5" id="KW-1185">Reference proteome</keyword>
<reference evidence="4 5" key="1">
    <citation type="submission" date="2020-05" db="EMBL/GenBank/DDBJ databases">
        <title>The draft genome sequence of Maribacter arenosus CAU 1321.</title>
        <authorList>
            <person name="Mu L."/>
        </authorList>
    </citation>
    <scope>NUCLEOTIDE SEQUENCE [LARGE SCALE GENOMIC DNA]</scope>
    <source>
        <strain evidence="4 5">CAU 1321</strain>
    </source>
</reference>
<dbReference type="Pfam" id="PF25137">
    <property type="entry name" value="ADH_Fe_C"/>
    <property type="match status" value="1"/>
</dbReference>
<dbReference type="PANTHER" id="PTHR11496">
    <property type="entry name" value="ALCOHOL DEHYDROGENASE"/>
    <property type="match status" value="1"/>
</dbReference>
<dbReference type="CDD" id="cd08184">
    <property type="entry name" value="Fe-ADH_KdnB-like"/>
    <property type="match status" value="1"/>
</dbReference>
<dbReference type="EMBL" id="JABTCG010000005">
    <property type="protein sequence ID" value="MBD0851974.1"/>
    <property type="molecule type" value="Genomic_DNA"/>
</dbReference>
<evidence type="ECO:0000256" key="1">
    <source>
        <dbReference type="ARBA" id="ARBA00023002"/>
    </source>
</evidence>
<proteinExistence type="predicted"/>
<dbReference type="Pfam" id="PF00465">
    <property type="entry name" value="Fe-ADH"/>
    <property type="match status" value="1"/>
</dbReference>
<dbReference type="Gene3D" id="3.40.50.1970">
    <property type="match status" value="1"/>
</dbReference>
<dbReference type="RefSeq" id="WP_188315088.1">
    <property type="nucleotide sequence ID" value="NZ_JABTCG010000005.1"/>
</dbReference>
<evidence type="ECO:0000313" key="5">
    <source>
        <dbReference type="Proteomes" id="UP000598350"/>
    </source>
</evidence>
<dbReference type="SUPFAM" id="SSF56796">
    <property type="entry name" value="Dehydroquinate synthase-like"/>
    <property type="match status" value="1"/>
</dbReference>
<dbReference type="Proteomes" id="UP000598350">
    <property type="component" value="Unassembled WGS sequence"/>
</dbReference>